<evidence type="ECO:0000313" key="3">
    <source>
        <dbReference type="Proteomes" id="UP000642125"/>
    </source>
</evidence>
<keyword evidence="1" id="KW-0732">Signal</keyword>
<reference evidence="2" key="1">
    <citation type="submission" date="2021-01" db="EMBL/GenBank/DDBJ databases">
        <title>Whole genome shotgun sequence of Cellulomonas pakistanensis NBRC 110800.</title>
        <authorList>
            <person name="Komaki H."/>
            <person name="Tamura T."/>
        </authorList>
    </citation>
    <scope>NUCLEOTIDE SEQUENCE</scope>
    <source>
        <strain evidence="2">NBRC 110800</strain>
    </source>
</reference>
<organism evidence="2 3">
    <name type="scientific">Cellulomonas pakistanensis</name>
    <dbReference type="NCBI Taxonomy" id="992287"/>
    <lineage>
        <taxon>Bacteria</taxon>
        <taxon>Bacillati</taxon>
        <taxon>Actinomycetota</taxon>
        <taxon>Actinomycetes</taxon>
        <taxon>Micrococcales</taxon>
        <taxon>Cellulomonadaceae</taxon>
        <taxon>Cellulomonas</taxon>
    </lineage>
</organism>
<dbReference type="PROSITE" id="PS51257">
    <property type="entry name" value="PROKAR_LIPOPROTEIN"/>
    <property type="match status" value="1"/>
</dbReference>
<feature type="signal peptide" evidence="1">
    <location>
        <begin position="1"/>
        <end position="28"/>
    </location>
</feature>
<dbReference type="RefSeq" id="WP_203666960.1">
    <property type="nucleotide sequence ID" value="NZ_BONO01000002.1"/>
</dbReference>
<evidence type="ECO:0008006" key="4">
    <source>
        <dbReference type="Google" id="ProtNLM"/>
    </source>
</evidence>
<accession>A0A919P8M3</accession>
<dbReference type="AlphaFoldDB" id="A0A919P8M3"/>
<evidence type="ECO:0000313" key="2">
    <source>
        <dbReference type="EMBL" id="GIG34906.1"/>
    </source>
</evidence>
<evidence type="ECO:0000256" key="1">
    <source>
        <dbReference type="SAM" id="SignalP"/>
    </source>
</evidence>
<proteinExistence type="predicted"/>
<dbReference type="Proteomes" id="UP000642125">
    <property type="component" value="Unassembled WGS sequence"/>
</dbReference>
<sequence>MTRPFVSRPAAALVVGLAVAGCSAPTGADDEAVTAWMDERAAEPAPDDLLGTAAARVGPEDPAPADSSGAVALRFAAAAHLDGVRLSCLGDGALDFHVYVTTEANAGITQTDVLTFPDVPCGAEAREKALDLTGVVGVGVTGAGADRRGAWHALVLGTPA</sequence>
<dbReference type="EMBL" id="BONO01000002">
    <property type="protein sequence ID" value="GIG34906.1"/>
    <property type="molecule type" value="Genomic_DNA"/>
</dbReference>
<gene>
    <name evidence="2" type="ORF">Cpa01nite_02870</name>
</gene>
<feature type="chain" id="PRO_5037058192" description="Lipoprotein" evidence="1">
    <location>
        <begin position="29"/>
        <end position="160"/>
    </location>
</feature>
<protein>
    <recommendedName>
        <fullName evidence="4">Lipoprotein</fullName>
    </recommendedName>
</protein>
<keyword evidence="3" id="KW-1185">Reference proteome</keyword>
<comment type="caution">
    <text evidence="2">The sequence shown here is derived from an EMBL/GenBank/DDBJ whole genome shotgun (WGS) entry which is preliminary data.</text>
</comment>
<name>A0A919P8M3_9CELL</name>